<dbReference type="SUPFAM" id="SSF53448">
    <property type="entry name" value="Nucleotide-diphospho-sugar transferases"/>
    <property type="match status" value="1"/>
</dbReference>
<protein>
    <recommendedName>
        <fullName evidence="1">Glycosyltransferase 2-like domain-containing protein</fullName>
    </recommendedName>
</protein>
<dbReference type="PANTHER" id="PTHR43685">
    <property type="entry name" value="GLYCOSYLTRANSFERASE"/>
    <property type="match status" value="1"/>
</dbReference>
<dbReference type="InterPro" id="IPR029044">
    <property type="entry name" value="Nucleotide-diphossugar_trans"/>
</dbReference>
<dbReference type="OrthoDB" id="6383742at2"/>
<feature type="domain" description="Glycosyltransferase 2-like" evidence="1">
    <location>
        <begin position="21"/>
        <end position="181"/>
    </location>
</feature>
<comment type="caution">
    <text evidence="2">The sequence shown here is derived from an EMBL/GenBank/DDBJ whole genome shotgun (WGS) entry which is preliminary data.</text>
</comment>
<evidence type="ECO:0000259" key="1">
    <source>
        <dbReference type="Pfam" id="PF00535"/>
    </source>
</evidence>
<dbReference type="PANTHER" id="PTHR43685:SF2">
    <property type="entry name" value="GLYCOSYLTRANSFERASE 2-LIKE DOMAIN-CONTAINING PROTEIN"/>
    <property type="match status" value="1"/>
</dbReference>
<accession>A0A364P3B7</accession>
<dbReference type="EMBL" id="PGTO01000001">
    <property type="protein sequence ID" value="RAU23605.1"/>
    <property type="molecule type" value="Genomic_DNA"/>
</dbReference>
<proteinExistence type="predicted"/>
<sequence length="330" mass="36161">MARPPPPVWRRWPMADLADVSVIMPAYNSAATITRALASIAAQEVRPKEVIVVDDGSTDDTIERIKSMAGRMNGIHLRAFTQANQGAGAARNRAIAAATGTWLAFLDSDDEWLPAKLRRSLEVSEGGGLIMSSHNLFNIGPDGTETLNDSRARWLRDPDDPYRTLFLRGFISSSTVLVRRDAVVAVGGFDATLRSAQDYELWLAVLATAGNRFETFADPLLRYTLAPEGITSRIDRKVACSLAILRRHMGVLKRLPGPVVAPLLLRSLIIHYEAVQGYRARGEWGAALLQLVLLPFRTVELLARLPFATGERPDFLARLGPAQEVPLCAA</sequence>
<evidence type="ECO:0000313" key="3">
    <source>
        <dbReference type="Proteomes" id="UP000251075"/>
    </source>
</evidence>
<reference evidence="2 3" key="1">
    <citation type="submission" date="2017-11" db="EMBL/GenBank/DDBJ databases">
        <title>Draft genome sequence of magnetotactic bacterium Magnetospirillum kuznetsovii LBB-42.</title>
        <authorList>
            <person name="Grouzdev D.S."/>
            <person name="Rysina M.S."/>
            <person name="Baslerov R.V."/>
            <person name="Koziaeva V."/>
        </authorList>
    </citation>
    <scope>NUCLEOTIDE SEQUENCE [LARGE SCALE GENOMIC DNA]</scope>
    <source>
        <strain evidence="2 3">LBB-42</strain>
    </source>
</reference>
<keyword evidence="3" id="KW-1185">Reference proteome</keyword>
<dbReference type="InterPro" id="IPR001173">
    <property type="entry name" value="Glyco_trans_2-like"/>
</dbReference>
<gene>
    <name evidence="2" type="ORF">CU669_00415</name>
</gene>
<organism evidence="2 3">
    <name type="scientific">Paramagnetospirillum kuznetsovii</name>
    <dbReference type="NCBI Taxonomy" id="2053833"/>
    <lineage>
        <taxon>Bacteria</taxon>
        <taxon>Pseudomonadati</taxon>
        <taxon>Pseudomonadota</taxon>
        <taxon>Alphaproteobacteria</taxon>
        <taxon>Rhodospirillales</taxon>
        <taxon>Magnetospirillaceae</taxon>
        <taxon>Paramagnetospirillum</taxon>
    </lineage>
</organism>
<dbReference type="Proteomes" id="UP000251075">
    <property type="component" value="Unassembled WGS sequence"/>
</dbReference>
<name>A0A364P3B7_9PROT</name>
<evidence type="ECO:0000313" key="2">
    <source>
        <dbReference type="EMBL" id="RAU23605.1"/>
    </source>
</evidence>
<dbReference type="InterPro" id="IPR050834">
    <property type="entry name" value="Glycosyltransf_2"/>
</dbReference>
<dbReference type="Pfam" id="PF00535">
    <property type="entry name" value="Glycos_transf_2"/>
    <property type="match status" value="1"/>
</dbReference>
<dbReference type="AlphaFoldDB" id="A0A364P3B7"/>
<dbReference type="Gene3D" id="3.90.550.10">
    <property type="entry name" value="Spore Coat Polysaccharide Biosynthesis Protein SpsA, Chain A"/>
    <property type="match status" value="1"/>
</dbReference>